<dbReference type="InterPro" id="IPR023335">
    <property type="entry name" value="ATP12_ortho_dom_sf"/>
</dbReference>
<protein>
    <submittedName>
        <fullName evidence="4">Chaperone required for assembly of F1-ATPase</fullName>
    </submittedName>
</protein>
<accession>A0A2T5BRX5</accession>
<evidence type="ECO:0000313" key="4">
    <source>
        <dbReference type="EMBL" id="PTN02060.1"/>
    </source>
</evidence>
<dbReference type="GO" id="GO:0043461">
    <property type="term" value="P:proton-transporting ATP synthase complex assembly"/>
    <property type="evidence" value="ECO:0007669"/>
    <property type="project" value="InterPro"/>
</dbReference>
<keyword evidence="3" id="KW-0143">Chaperone</keyword>
<dbReference type="PANTHER" id="PTHR21013">
    <property type="entry name" value="ATP SYNTHASE MITOCHONDRIAL F1 COMPLEX ASSEMBLY FACTOR 2/ATP12 PROTEIN, MITOCHONDRIAL PRECURSOR"/>
    <property type="match status" value="1"/>
</dbReference>
<dbReference type="Proteomes" id="UP000243859">
    <property type="component" value="Unassembled WGS sequence"/>
</dbReference>
<comment type="caution">
    <text evidence="4">The sequence shown here is derived from an EMBL/GenBank/DDBJ whole genome shotgun (WGS) entry which is preliminary data.</text>
</comment>
<name>A0A2T5BRX5_9RHOB</name>
<evidence type="ECO:0000256" key="1">
    <source>
        <dbReference type="ARBA" id="ARBA00008231"/>
    </source>
</evidence>
<dbReference type="InterPro" id="IPR011419">
    <property type="entry name" value="ATP12_ATP_synth-F1-assembly"/>
</dbReference>
<dbReference type="Pfam" id="PF07542">
    <property type="entry name" value="ATP12"/>
    <property type="match status" value="1"/>
</dbReference>
<sequence>MAEWAPKRFWKAATVEIAEPGFAVSLDGRRVKTPAKAALIVPSRAMAQAIAAEWAAQGERLDPGTMPVTRAANAAIDKVAVQHGEVADMIAAYGETDLTCHRAEGPEVLCARQSAAWDPLLDWAHDVLGARLCPACGVIPTAQPPESLAALRTRVRALDTFELTALHDLVGLSGSLLIGLAAFEGWARIEALWDISRIDETWQEEQWGRDEDAAAASALKRKEFLQARRFLDLHHAQGRRGSLGQET</sequence>
<keyword evidence="2" id="KW-0809">Transit peptide</keyword>
<dbReference type="Gene3D" id="3.30.2180.10">
    <property type="entry name" value="ATP12-like"/>
    <property type="match status" value="1"/>
</dbReference>
<dbReference type="OrthoDB" id="9797825at2"/>
<comment type="similarity">
    <text evidence="1">Belongs to the ATP12 family.</text>
</comment>
<evidence type="ECO:0000256" key="3">
    <source>
        <dbReference type="ARBA" id="ARBA00023186"/>
    </source>
</evidence>
<organism evidence="4 5">
    <name type="scientific">Rhodovulum imhoffii</name>
    <dbReference type="NCBI Taxonomy" id="365340"/>
    <lineage>
        <taxon>Bacteria</taxon>
        <taxon>Pseudomonadati</taxon>
        <taxon>Pseudomonadota</taxon>
        <taxon>Alphaproteobacteria</taxon>
        <taxon>Rhodobacterales</taxon>
        <taxon>Paracoccaceae</taxon>
        <taxon>Rhodovulum</taxon>
    </lineage>
</organism>
<dbReference type="SUPFAM" id="SSF160909">
    <property type="entry name" value="ATP12-like"/>
    <property type="match status" value="1"/>
</dbReference>
<evidence type="ECO:0000313" key="5">
    <source>
        <dbReference type="Proteomes" id="UP000243859"/>
    </source>
</evidence>
<reference evidence="4 5" key="1">
    <citation type="submission" date="2018-04" db="EMBL/GenBank/DDBJ databases">
        <title>Genomic Encyclopedia of Archaeal and Bacterial Type Strains, Phase II (KMG-II): from individual species to whole genera.</title>
        <authorList>
            <person name="Goeker M."/>
        </authorList>
    </citation>
    <scope>NUCLEOTIDE SEQUENCE [LARGE SCALE GENOMIC DNA]</scope>
    <source>
        <strain evidence="4 5">DSM 18064</strain>
    </source>
</reference>
<dbReference type="AlphaFoldDB" id="A0A2T5BRX5"/>
<gene>
    <name evidence="4" type="ORF">C8N32_1088</name>
</gene>
<dbReference type="RefSeq" id="WP_107892167.1">
    <property type="nucleotide sequence ID" value="NZ_NHSI01000010.1"/>
</dbReference>
<dbReference type="PANTHER" id="PTHR21013:SF10">
    <property type="entry name" value="ATP SYNTHASE MITOCHONDRIAL F1 COMPLEX ASSEMBLY FACTOR 2"/>
    <property type="match status" value="1"/>
</dbReference>
<proteinExistence type="inferred from homology"/>
<dbReference type="Gene3D" id="1.10.3580.10">
    <property type="entry name" value="ATP12 ATPase"/>
    <property type="match status" value="1"/>
</dbReference>
<evidence type="ECO:0000256" key="2">
    <source>
        <dbReference type="ARBA" id="ARBA00022946"/>
    </source>
</evidence>
<keyword evidence="5" id="KW-1185">Reference proteome</keyword>
<dbReference type="EMBL" id="QAAA01000008">
    <property type="protein sequence ID" value="PTN02060.1"/>
    <property type="molecule type" value="Genomic_DNA"/>
</dbReference>
<dbReference type="InterPro" id="IPR042272">
    <property type="entry name" value="ATP12_ATP_synth-F1-assembly_N"/>
</dbReference>